<protein>
    <submittedName>
        <fullName evidence="2">Uncharacterized protein</fullName>
    </submittedName>
</protein>
<evidence type="ECO:0000256" key="1">
    <source>
        <dbReference type="SAM" id="MobiDB-lite"/>
    </source>
</evidence>
<organism evidence="2 3">
    <name type="scientific">Caerostris darwini</name>
    <dbReference type="NCBI Taxonomy" id="1538125"/>
    <lineage>
        <taxon>Eukaryota</taxon>
        <taxon>Metazoa</taxon>
        <taxon>Ecdysozoa</taxon>
        <taxon>Arthropoda</taxon>
        <taxon>Chelicerata</taxon>
        <taxon>Arachnida</taxon>
        <taxon>Araneae</taxon>
        <taxon>Araneomorphae</taxon>
        <taxon>Entelegynae</taxon>
        <taxon>Araneoidea</taxon>
        <taxon>Araneidae</taxon>
        <taxon>Caerostris</taxon>
    </lineage>
</organism>
<proteinExistence type="predicted"/>
<keyword evidence="3" id="KW-1185">Reference proteome</keyword>
<comment type="caution">
    <text evidence="2">The sequence shown here is derived from an EMBL/GenBank/DDBJ whole genome shotgun (WGS) entry which is preliminary data.</text>
</comment>
<sequence>MENRLASSNVIFWLAIYHPKTLKRGTLLSGTARQLFVLIRSPGHQAAPPSSPPDPSQILPSELSTTSQSCRPRKLENSFRNHAAFLEPFLHPRTHLPTSVR</sequence>
<dbReference type="EMBL" id="BPLQ01002493">
    <property type="protein sequence ID" value="GIX93419.1"/>
    <property type="molecule type" value="Genomic_DNA"/>
</dbReference>
<name>A0AAV4PBY8_9ARAC</name>
<dbReference type="AlphaFoldDB" id="A0AAV4PBY8"/>
<gene>
    <name evidence="2" type="ORF">CDAR_475911</name>
</gene>
<accession>A0AAV4PBY8</accession>
<reference evidence="2 3" key="1">
    <citation type="submission" date="2021-06" db="EMBL/GenBank/DDBJ databases">
        <title>Caerostris darwini draft genome.</title>
        <authorList>
            <person name="Kono N."/>
            <person name="Arakawa K."/>
        </authorList>
    </citation>
    <scope>NUCLEOTIDE SEQUENCE [LARGE SCALE GENOMIC DNA]</scope>
</reference>
<feature type="region of interest" description="Disordered" evidence="1">
    <location>
        <begin position="43"/>
        <end position="74"/>
    </location>
</feature>
<dbReference type="Proteomes" id="UP001054837">
    <property type="component" value="Unassembled WGS sequence"/>
</dbReference>
<evidence type="ECO:0000313" key="2">
    <source>
        <dbReference type="EMBL" id="GIX93419.1"/>
    </source>
</evidence>
<evidence type="ECO:0000313" key="3">
    <source>
        <dbReference type="Proteomes" id="UP001054837"/>
    </source>
</evidence>